<evidence type="ECO:0000313" key="3">
    <source>
        <dbReference type="Proteomes" id="UP000036403"/>
    </source>
</evidence>
<keyword evidence="3" id="KW-1185">Reference proteome</keyword>
<feature type="region of interest" description="Disordered" evidence="1">
    <location>
        <begin position="230"/>
        <end position="331"/>
    </location>
</feature>
<reference evidence="2 3" key="1">
    <citation type="submission" date="2015-04" db="EMBL/GenBank/DDBJ databases">
        <title>Lasius niger genome sequencing.</title>
        <authorList>
            <person name="Konorov E.A."/>
            <person name="Nikitin M.A."/>
            <person name="Kirill M.V."/>
            <person name="Chang P."/>
        </authorList>
    </citation>
    <scope>NUCLEOTIDE SEQUENCE [LARGE SCALE GENOMIC DNA]</scope>
    <source>
        <tissue evidence="2">Whole</tissue>
    </source>
</reference>
<feature type="compositionally biased region" description="Polar residues" evidence="1">
    <location>
        <begin position="264"/>
        <end position="279"/>
    </location>
</feature>
<dbReference type="EMBL" id="LBMM01005100">
    <property type="protein sequence ID" value="KMQ91815.1"/>
    <property type="molecule type" value="Genomic_DNA"/>
</dbReference>
<evidence type="ECO:0000256" key="1">
    <source>
        <dbReference type="SAM" id="MobiDB-lite"/>
    </source>
</evidence>
<feature type="compositionally biased region" description="Basic and acidic residues" evidence="1">
    <location>
        <begin position="280"/>
        <end position="296"/>
    </location>
</feature>
<evidence type="ECO:0000313" key="2">
    <source>
        <dbReference type="EMBL" id="KMQ91815.1"/>
    </source>
</evidence>
<gene>
    <name evidence="2" type="ORF">RF55_8275</name>
</gene>
<dbReference type="AlphaFoldDB" id="A0A0J7NH13"/>
<accession>A0A0J7NH13</accession>
<sequence>MFTYRQLILAVTILSAKIIFADILVPSYKHEYSNNPAYLQSQSIPDYKVSSAVEQYAKQLAAQHLKQHPSKVQTVHPSYYQNKVQSNLVAYPQHSLYHYPYHHHVSRISRPSGKLRYVKLGGHEYVRPSVFIGYPNTLAVHYRRKRSTDFTSAKSDKSAVATHDDVAANPTLINTKYPTAIDSLLPENESTNTNDKHVKNRRREANFATKPFLFGLDPNKMYSELKAKNLDSKEDETQHSLSKRHPATLITPVVLTQKFAPDSAKTTATEPAQRMLSTNQEKRQNQEASNTHHENPHPTPNVPSTTKILEQSSSPITTSQKQSSEEESHKDYSEYYNNYGSTYAYTLPTMSLRYPVPLTYQYWPSYIKYNAEISPSNKNEYPHQQDASNHPIIQQISNQASSQETTTVGATNTAQPRHDRTHVYLCAEGVPCPTGNKGTNKPSGGAAPSMPTTTAAPCDTCTRYRSNEEPSRSEIISAPNPGTPQVFYITPDDYTNYYSGEYIKDYRDNLGADYQDYDYDENDYDEEPTYYTDGFHMYIKENSAYSSNVPSNKIYDNSLYTNINAQSNVAPMT</sequence>
<organism evidence="2 3">
    <name type="scientific">Lasius niger</name>
    <name type="common">Black garden ant</name>
    <dbReference type="NCBI Taxonomy" id="67767"/>
    <lineage>
        <taxon>Eukaryota</taxon>
        <taxon>Metazoa</taxon>
        <taxon>Ecdysozoa</taxon>
        <taxon>Arthropoda</taxon>
        <taxon>Hexapoda</taxon>
        <taxon>Insecta</taxon>
        <taxon>Pterygota</taxon>
        <taxon>Neoptera</taxon>
        <taxon>Endopterygota</taxon>
        <taxon>Hymenoptera</taxon>
        <taxon>Apocrita</taxon>
        <taxon>Aculeata</taxon>
        <taxon>Formicoidea</taxon>
        <taxon>Formicidae</taxon>
        <taxon>Formicinae</taxon>
        <taxon>Lasius</taxon>
        <taxon>Lasius</taxon>
    </lineage>
</organism>
<dbReference type="OrthoDB" id="7555434at2759"/>
<dbReference type="PaxDb" id="67767-A0A0J7NH13"/>
<dbReference type="Proteomes" id="UP000036403">
    <property type="component" value="Unassembled WGS sequence"/>
</dbReference>
<protein>
    <submittedName>
        <fullName evidence="2">Uncharacterized protein</fullName>
    </submittedName>
</protein>
<comment type="caution">
    <text evidence="2">The sequence shown here is derived from an EMBL/GenBank/DDBJ whole genome shotgun (WGS) entry which is preliminary data.</text>
</comment>
<proteinExistence type="predicted"/>
<name>A0A0J7NH13_LASNI</name>
<feature type="region of interest" description="Disordered" evidence="1">
    <location>
        <begin position="185"/>
        <end position="204"/>
    </location>
</feature>
<feature type="compositionally biased region" description="Polar residues" evidence="1">
    <location>
        <begin position="302"/>
        <end position="322"/>
    </location>
</feature>
<feature type="non-terminal residue" evidence="2">
    <location>
        <position position="573"/>
    </location>
</feature>